<protein>
    <recommendedName>
        <fullName evidence="3">Terminase</fullName>
    </recommendedName>
</protein>
<accession>A0A6H2A5Y0</accession>
<evidence type="ECO:0008006" key="3">
    <source>
        <dbReference type="Google" id="ProtNLM"/>
    </source>
</evidence>
<evidence type="ECO:0000313" key="2">
    <source>
        <dbReference type="EMBL" id="QJA54997.1"/>
    </source>
</evidence>
<name>A0A6H2A5Y0_9ZZZZ</name>
<dbReference type="AlphaFoldDB" id="A0A6H2A5Y0"/>
<dbReference type="EMBL" id="MT144557">
    <property type="protein sequence ID" value="QJA54997.1"/>
    <property type="molecule type" value="Genomic_DNA"/>
</dbReference>
<sequence>MKKQGKPASTKNLPAKPLKKQLGKTKGDLKRRARRIVKAVVEGKTEMQALKEAGYSDTYIHSGKRDILSNPVIKQTFTEVLEKAGLSDSYLVERIKQLSEAKETKFFQEKGIVIETREVEALGIQSNMIEFATKLKGHLVEKHIFPDEKGRPQRIDGGIFSDPERAARLIYLIQQAQKRDEEAKK</sequence>
<evidence type="ECO:0000256" key="1">
    <source>
        <dbReference type="SAM" id="MobiDB-lite"/>
    </source>
</evidence>
<reference evidence="2" key="1">
    <citation type="submission" date="2020-03" db="EMBL/GenBank/DDBJ databases">
        <title>The deep terrestrial virosphere.</title>
        <authorList>
            <person name="Holmfeldt K."/>
            <person name="Nilsson E."/>
            <person name="Simone D."/>
            <person name="Lopez-Fernandez M."/>
            <person name="Wu X."/>
            <person name="de Brujin I."/>
            <person name="Lundin D."/>
            <person name="Andersson A."/>
            <person name="Bertilsson S."/>
            <person name="Dopson M."/>
        </authorList>
    </citation>
    <scope>NUCLEOTIDE SEQUENCE</scope>
    <source>
        <strain evidence="2">TM448A06397</strain>
    </source>
</reference>
<organism evidence="2">
    <name type="scientific">viral metagenome</name>
    <dbReference type="NCBI Taxonomy" id="1070528"/>
    <lineage>
        <taxon>unclassified sequences</taxon>
        <taxon>metagenomes</taxon>
        <taxon>organismal metagenomes</taxon>
    </lineage>
</organism>
<proteinExistence type="predicted"/>
<gene>
    <name evidence="2" type="ORF">TM448A06397_0009</name>
</gene>
<feature type="region of interest" description="Disordered" evidence="1">
    <location>
        <begin position="1"/>
        <end position="30"/>
    </location>
</feature>